<dbReference type="RefSeq" id="WP_147096003.1">
    <property type="nucleotide sequence ID" value="NZ_JARTLO010000079.1"/>
</dbReference>
<evidence type="ECO:0000313" key="5">
    <source>
        <dbReference type="Proteomes" id="UP001174748"/>
    </source>
</evidence>
<dbReference type="EMBL" id="JARTLO010000079">
    <property type="protein sequence ID" value="MDK4769447.1"/>
    <property type="molecule type" value="Genomic_DNA"/>
</dbReference>
<name>A0AAW6XBN8_9GAMM</name>
<dbReference type="AlphaFoldDB" id="A0AAW6XBN8"/>
<evidence type="ECO:0000313" key="3">
    <source>
        <dbReference type="EMBL" id="MDK5174114.1"/>
    </source>
</evidence>
<proteinExistence type="predicted"/>
<comment type="caution">
    <text evidence="2">The sequence shown here is derived from an EMBL/GenBank/DDBJ whole genome shotgun (WGS) entry which is preliminary data.</text>
</comment>
<sequence>MGLRVNLSALTASAEAKNAAGGLSPDHKDAAQGTTNTVGISASYGSQSSKSENTIKNGKSTPSRGGTTVHFDPEIKYP</sequence>
<feature type="region of interest" description="Disordered" evidence="1">
    <location>
        <begin position="15"/>
        <end position="78"/>
    </location>
</feature>
<dbReference type="EMBL" id="JARTOI010000101">
    <property type="protein sequence ID" value="MDK5174114.1"/>
    <property type="molecule type" value="Genomic_DNA"/>
</dbReference>
<evidence type="ECO:0000313" key="4">
    <source>
        <dbReference type="Proteomes" id="UP001173597"/>
    </source>
</evidence>
<evidence type="ECO:0000313" key="2">
    <source>
        <dbReference type="EMBL" id="MDK4769447.1"/>
    </source>
</evidence>
<accession>A0AAW6XBN8</accession>
<protein>
    <submittedName>
        <fullName evidence="2">Uncharacterized protein</fullName>
    </submittedName>
</protein>
<feature type="compositionally biased region" description="Polar residues" evidence="1">
    <location>
        <begin position="32"/>
        <end position="66"/>
    </location>
</feature>
<gene>
    <name evidence="2" type="ORF">P9854_27305</name>
    <name evidence="3" type="ORF">P9921_27195</name>
</gene>
<reference evidence="2" key="1">
    <citation type="submission" date="2023-01" db="EMBL/GenBank/DDBJ databases">
        <title>Genomic dissection of endemic carbapenem resistance: metallo-beta-lactamase gene dissemination through clonal, plasmid and integron transfer pathways.</title>
        <authorList>
            <person name="Macesic N."/>
        </authorList>
    </citation>
    <scope>NUCLEOTIDE SEQUENCE</scope>
    <source>
        <strain evidence="3">CPO382</strain>
        <strain evidence="2">CPO573</strain>
    </source>
</reference>
<organism evidence="2 4">
    <name type="scientific">Serratia nevei</name>
    <dbReference type="NCBI Taxonomy" id="2703794"/>
    <lineage>
        <taxon>Bacteria</taxon>
        <taxon>Pseudomonadati</taxon>
        <taxon>Pseudomonadota</taxon>
        <taxon>Gammaproteobacteria</taxon>
        <taxon>Enterobacterales</taxon>
        <taxon>Yersiniaceae</taxon>
        <taxon>Serratia</taxon>
    </lineage>
</organism>
<evidence type="ECO:0000256" key="1">
    <source>
        <dbReference type="SAM" id="MobiDB-lite"/>
    </source>
</evidence>
<dbReference type="Proteomes" id="UP001174748">
    <property type="component" value="Unassembled WGS sequence"/>
</dbReference>
<dbReference type="Proteomes" id="UP001173597">
    <property type="component" value="Unassembled WGS sequence"/>
</dbReference>
<keyword evidence="5" id="KW-1185">Reference proteome</keyword>